<dbReference type="RefSeq" id="XP_049265400.1">
    <property type="nucleotide sequence ID" value="XM_049404855.1"/>
</dbReference>
<dbReference type="PANTHER" id="PTHR12320">
    <property type="entry name" value="PROTEIN PHOSPHATASE 2C"/>
    <property type="match status" value="1"/>
</dbReference>
<gene>
    <name evidence="3" type="ORF">J8A68_001224</name>
</gene>
<evidence type="ECO:0000256" key="1">
    <source>
        <dbReference type="RuleBase" id="RU366020"/>
    </source>
</evidence>
<dbReference type="GO" id="GO:0004722">
    <property type="term" value="F:protein serine/threonine phosphatase activity"/>
    <property type="evidence" value="ECO:0007669"/>
    <property type="project" value="UniProtKB-EC"/>
</dbReference>
<reference evidence="3 4" key="1">
    <citation type="journal article" date="2021" name="DNA Res.">
        <title>Genome analysis of Candida subhashii reveals its hybrid nature and dual mitochondrial genome conformations.</title>
        <authorList>
            <person name="Mixao V."/>
            <person name="Hegedusova E."/>
            <person name="Saus E."/>
            <person name="Pryszcz L.P."/>
            <person name="Cillingova A."/>
            <person name="Nosek J."/>
            <person name="Gabaldon T."/>
        </authorList>
    </citation>
    <scope>NUCLEOTIDE SEQUENCE [LARGE SCALE GENOMIC DNA]</scope>
    <source>
        <strain evidence="3 4">CBS 10753</strain>
    </source>
</reference>
<comment type="catalytic activity">
    <reaction evidence="1">
        <text>O-phospho-L-seryl-[protein] + H2O = L-seryl-[protein] + phosphate</text>
        <dbReference type="Rhea" id="RHEA:20629"/>
        <dbReference type="Rhea" id="RHEA-COMP:9863"/>
        <dbReference type="Rhea" id="RHEA-COMP:11604"/>
        <dbReference type="ChEBI" id="CHEBI:15377"/>
        <dbReference type="ChEBI" id="CHEBI:29999"/>
        <dbReference type="ChEBI" id="CHEBI:43474"/>
        <dbReference type="ChEBI" id="CHEBI:83421"/>
        <dbReference type="EC" id="3.1.3.16"/>
    </reaction>
</comment>
<dbReference type="AlphaFoldDB" id="A0A8J5QRL8"/>
<organism evidence="3 4">
    <name type="scientific">[Candida] subhashii</name>
    <dbReference type="NCBI Taxonomy" id="561895"/>
    <lineage>
        <taxon>Eukaryota</taxon>
        <taxon>Fungi</taxon>
        <taxon>Dikarya</taxon>
        <taxon>Ascomycota</taxon>
        <taxon>Saccharomycotina</taxon>
        <taxon>Pichiomycetes</taxon>
        <taxon>Debaryomycetaceae</taxon>
        <taxon>Spathaspora</taxon>
    </lineage>
</organism>
<evidence type="ECO:0000259" key="2">
    <source>
        <dbReference type="PROSITE" id="PS51746"/>
    </source>
</evidence>
<dbReference type="EMBL" id="JAGSYN010000051">
    <property type="protein sequence ID" value="KAG7665168.1"/>
    <property type="molecule type" value="Genomic_DNA"/>
</dbReference>
<keyword evidence="1" id="KW-0460">Magnesium</keyword>
<dbReference type="PROSITE" id="PS51746">
    <property type="entry name" value="PPM_2"/>
    <property type="match status" value="1"/>
</dbReference>
<dbReference type="Pfam" id="PF13672">
    <property type="entry name" value="PP2C_2"/>
    <property type="match status" value="1"/>
</dbReference>
<comment type="cofactor">
    <cofactor evidence="1">
        <name>Mn(2+)</name>
        <dbReference type="ChEBI" id="CHEBI:29035"/>
    </cofactor>
</comment>
<keyword evidence="1" id="KW-0479">Metal-binding</keyword>
<comment type="similarity">
    <text evidence="1">Belongs to the PP2C family.</text>
</comment>
<dbReference type="InterPro" id="IPR001932">
    <property type="entry name" value="PPM-type_phosphatase-like_dom"/>
</dbReference>
<dbReference type="InterPro" id="IPR039123">
    <property type="entry name" value="PPTC7"/>
</dbReference>
<dbReference type="OrthoDB" id="25675at2759"/>
<comment type="caution">
    <text evidence="3">The sequence shown here is derived from an EMBL/GenBank/DDBJ whole genome shotgun (WGS) entry which is preliminary data.</text>
</comment>
<evidence type="ECO:0000313" key="3">
    <source>
        <dbReference type="EMBL" id="KAG7665168.1"/>
    </source>
</evidence>
<comment type="cofactor">
    <cofactor evidence="1">
        <name>Mg(2+)</name>
        <dbReference type="ChEBI" id="CHEBI:18420"/>
    </cofactor>
</comment>
<keyword evidence="1" id="KW-0378">Hydrolase</keyword>
<dbReference type="GO" id="GO:0046872">
    <property type="term" value="F:metal ion binding"/>
    <property type="evidence" value="ECO:0007669"/>
    <property type="project" value="UniProtKB-UniRule"/>
</dbReference>
<name>A0A8J5QRL8_9ASCO</name>
<dbReference type="PANTHER" id="PTHR12320:SF1">
    <property type="entry name" value="PROTEIN PHOSPHATASE PTC7 HOMOLOG"/>
    <property type="match status" value="1"/>
</dbReference>
<sequence>MLRTTTTGTMKTTTSIMMKRSIPSHYNQLLATPIAKSILSTTNYNNNTTQTTITRQFSASTRQYSATTMFQGARNFFLSFNNNNQVATEEYSPAEHNPYMTYPLLTREQLKSISSNDKFKFEFGFASFGYHSTSGLPSVNSLSDLTDPTDLNSLLPRRRPVGSPQDTLSIKAGDDTMLVSPTVLAVADGVSGWESDEKHTSSGIWSRAMLETFSRLMTEYKLKHSPYHLKQRDIHQILDDSYLHTSHLMDLQHLSGSSTLVLGMLSGDLLMMVSIGDSKIYIIRNGELIKTNPTQMMSELCPQQIGTQTLKVLPSEIAWVDSIKLQQDDIIVMCSDGISDNLFESELIKYLNEFLNNKKNYNMKRIAGSLLIKAKEVAFDDYSYTPYNEMVNNLPIEKFGKHNEVGGKVDDMSIVVAKVVAK</sequence>
<feature type="domain" description="PPM-type phosphatase" evidence="2">
    <location>
        <begin position="160"/>
        <end position="419"/>
    </location>
</feature>
<dbReference type="EC" id="3.1.3.16" evidence="1"/>
<evidence type="ECO:0000313" key="4">
    <source>
        <dbReference type="Proteomes" id="UP000694255"/>
    </source>
</evidence>
<comment type="catalytic activity">
    <reaction evidence="1">
        <text>O-phospho-L-threonyl-[protein] + H2O = L-threonyl-[protein] + phosphate</text>
        <dbReference type="Rhea" id="RHEA:47004"/>
        <dbReference type="Rhea" id="RHEA-COMP:11060"/>
        <dbReference type="Rhea" id="RHEA-COMP:11605"/>
        <dbReference type="ChEBI" id="CHEBI:15377"/>
        <dbReference type="ChEBI" id="CHEBI:30013"/>
        <dbReference type="ChEBI" id="CHEBI:43474"/>
        <dbReference type="ChEBI" id="CHEBI:61977"/>
        <dbReference type="EC" id="3.1.3.16"/>
    </reaction>
</comment>
<keyword evidence="4" id="KW-1185">Reference proteome</keyword>
<accession>A0A8J5QRL8</accession>
<dbReference type="SMART" id="SM00332">
    <property type="entry name" value="PP2Cc"/>
    <property type="match status" value="1"/>
</dbReference>
<dbReference type="GeneID" id="73468025"/>
<proteinExistence type="inferred from homology"/>
<dbReference type="Proteomes" id="UP000694255">
    <property type="component" value="Unassembled WGS sequence"/>
</dbReference>
<keyword evidence="1" id="KW-0904">Protein phosphatase</keyword>
<protein>
    <recommendedName>
        <fullName evidence="1">Protein phosphatase</fullName>
        <ecNumber evidence="1">3.1.3.16</ecNumber>
    </recommendedName>
</protein>
<keyword evidence="1" id="KW-0464">Manganese</keyword>